<dbReference type="EMBL" id="MAQE01000014">
    <property type="protein sequence ID" value="OBY51385.1"/>
    <property type="molecule type" value="Genomic_DNA"/>
</dbReference>
<dbReference type="InterPro" id="IPR036709">
    <property type="entry name" value="Autotransporte_beta_dom_sf"/>
</dbReference>
<evidence type="ECO:0000256" key="1">
    <source>
        <dbReference type="ARBA" id="ARBA00011073"/>
    </source>
</evidence>
<evidence type="ECO:0000313" key="10">
    <source>
        <dbReference type="EMBL" id="OBY51385.1"/>
    </source>
</evidence>
<dbReference type="PANTHER" id="PTHR43399">
    <property type="entry name" value="SUBTILISIN-RELATED"/>
    <property type="match status" value="1"/>
</dbReference>
<dbReference type="InterPro" id="IPR023827">
    <property type="entry name" value="Peptidase_S8_Asp-AS"/>
</dbReference>
<dbReference type="Proteomes" id="UP000092746">
    <property type="component" value="Unassembled WGS sequence"/>
</dbReference>
<keyword evidence="2 7" id="KW-0645">Protease</keyword>
<dbReference type="GO" id="GO:0004252">
    <property type="term" value="F:serine-type endopeptidase activity"/>
    <property type="evidence" value="ECO:0007669"/>
    <property type="project" value="UniProtKB-UniRule"/>
</dbReference>
<dbReference type="SUPFAM" id="SSF103515">
    <property type="entry name" value="Autotransporter"/>
    <property type="match status" value="1"/>
</dbReference>
<evidence type="ECO:0000256" key="8">
    <source>
        <dbReference type="SAM" id="MobiDB-lite"/>
    </source>
</evidence>
<organism evidence="10 11">
    <name type="scientific">Aggregatibacter aphrophilus</name>
    <name type="common">Haemophilus aphrophilus</name>
    <dbReference type="NCBI Taxonomy" id="732"/>
    <lineage>
        <taxon>Bacteria</taxon>
        <taxon>Pseudomonadati</taxon>
        <taxon>Pseudomonadota</taxon>
        <taxon>Gammaproteobacteria</taxon>
        <taxon>Pasteurellales</taxon>
        <taxon>Pasteurellaceae</taxon>
        <taxon>Aggregatibacter</taxon>
    </lineage>
</organism>
<dbReference type="GO" id="GO:0006508">
    <property type="term" value="P:proteolysis"/>
    <property type="evidence" value="ECO:0007669"/>
    <property type="project" value="UniProtKB-KW"/>
</dbReference>
<evidence type="ECO:0000313" key="11">
    <source>
        <dbReference type="Proteomes" id="UP000092746"/>
    </source>
</evidence>
<dbReference type="AlphaFoldDB" id="A0AAP7H0M1"/>
<dbReference type="PROSITE" id="PS51208">
    <property type="entry name" value="AUTOTRANSPORTER"/>
    <property type="match status" value="1"/>
</dbReference>
<evidence type="ECO:0000256" key="4">
    <source>
        <dbReference type="ARBA" id="ARBA00022801"/>
    </source>
</evidence>
<keyword evidence="3" id="KW-0732">Signal</keyword>
<dbReference type="Gene3D" id="2.40.128.130">
    <property type="entry name" value="Autotransporter beta-domain"/>
    <property type="match status" value="1"/>
</dbReference>
<sequence>MEHIIPIRKTALALFIGVYTGSALAYTEVGQLGNTTSWETQEYLKDWGLTSMNASTAYAMGFNGRGVNISVMDSGVLLNHPEFQDGRIHTVKTVGTYHTNGMRYPDAAYGNGPINKNEPVKNGKRNFDKTDNGKFTKGEAFDIDGSWHKYTNDAHGTHVGGTMAATRDGNEMHGVAFGANLYSANTGGNDNMTYGPNQDYNFFLKGYTALADAGVKVINNSWGSNRRVNSSFAGAEGFKPKYDWRDVPEYGVQYYDVVKAPEPTSNPAAHLYLRNLGEAKKAYYQFVTNGEKNFIDAAYEVAKNKEVIQVFTAGNRSLMAESFTRAMLPYFRPDAEKYWVNVTGQAGGDGYPNDSSQDINGEKAASDIQEFNLAGHSKWWTIAAAAENIYSAYVELQDTKTYGNAIYKSAGGTSMAAPHVSGALGVIFARYPYMTTAQARDVMLTTARQTTLRKGLEGKPLERWETEQGVPSNVWGWGILDLGKAMFGPGQFLGEFNATLNQDDLWSNDISDKAIKVRKLEDQAEAATWATRKAELQALMQNRAGATAEEKAEYQVGLDREIARNQRAAQGYEGALVKNGNGTLTLTGTNSFSGKVDVKEGRLSALNQSVGSSKGVFVRDGATLEILTKANVTKPGPSGYTTTTIAGTAQAVTATIAKGGTFVLNDGIANIHATFEDGAKLQSAQFDEVTQQQLRQNPHQTVNIQGSGAFVNAEKAQATSPYAFFVATNQSNAGTLRLTMQKQAMSNVARSTNEAAIANAIDNSTSSLYQGLLFASQAQAYNAFDGLNYDADLAAQQHNLINNLTLRQQLTQPAVINAKLNQNTRLWSNSSYNHLSTHGLSSHSYNQLLGADFNVNDTSNVGAFFGATKNTHKNDRTSKDRALHLGVYSNYALTADLNLKAGFIHTRSKDEKHLAIANKGKAHSQTEDLFAELVYRGIQSDSFALEPYAGVSYLHINTKGFTQGEIRVTDNKRDLFVTSVGLRPSIPFSLGAVSFSLQGDVAYHRFYHDKTPQGVMIINDQAQATLYGNKLTNLITAGLAIQANFTPAFSVKLGYQGAYNNDTKSNGVNAQLKYAF</sequence>
<keyword evidence="4 7" id="KW-0378">Hydrolase</keyword>
<feature type="domain" description="Autotransporter" evidence="9">
    <location>
        <begin position="819"/>
        <end position="1076"/>
    </location>
</feature>
<dbReference type="InterPro" id="IPR013425">
    <property type="entry name" value="Autotrns_rpt"/>
</dbReference>
<dbReference type="InterPro" id="IPR022398">
    <property type="entry name" value="Peptidase_S8_His-AS"/>
</dbReference>
<name>A0AAP7H0M1_AGGAP</name>
<dbReference type="Pfam" id="PF00082">
    <property type="entry name" value="Peptidase_S8"/>
    <property type="match status" value="1"/>
</dbReference>
<reference evidence="10 11" key="1">
    <citation type="submission" date="2016-06" db="EMBL/GenBank/DDBJ databases">
        <title>Simultaneous identification of Haemophilus influenzae and Haemophilus haemolyticus using TaqMan real-time PCR.</title>
        <authorList>
            <person name="Price E.P."/>
            <person name="Sarovich D.S."/>
            <person name="Harris T."/>
            <person name="Spargo J.C."/>
            <person name="Nosworthy E."/>
            <person name="Beissbarth J."/>
            <person name="Smith-Vaughan H."/>
        </authorList>
    </citation>
    <scope>NUCLEOTIDE SEQUENCE [LARGE SCALE GENOMIC DNA]</scope>
    <source>
        <strain evidence="10 11">ATCC 7901</strain>
    </source>
</reference>
<dbReference type="Gene3D" id="3.40.50.200">
    <property type="entry name" value="Peptidase S8/S53 domain"/>
    <property type="match status" value="1"/>
</dbReference>
<dbReference type="PROSITE" id="PS00136">
    <property type="entry name" value="SUBTILASE_ASP"/>
    <property type="match status" value="1"/>
</dbReference>
<accession>A0AAP7H0M1</accession>
<evidence type="ECO:0000256" key="3">
    <source>
        <dbReference type="ARBA" id="ARBA00022729"/>
    </source>
</evidence>
<evidence type="ECO:0000256" key="5">
    <source>
        <dbReference type="ARBA" id="ARBA00022825"/>
    </source>
</evidence>
<dbReference type="NCBIfam" id="TIGR02601">
    <property type="entry name" value="autotrns_rpt"/>
    <property type="match status" value="1"/>
</dbReference>
<dbReference type="PRINTS" id="PR00723">
    <property type="entry name" value="SUBTILISIN"/>
</dbReference>
<dbReference type="InterPro" id="IPR000209">
    <property type="entry name" value="Peptidase_S8/S53_dom"/>
</dbReference>
<gene>
    <name evidence="10" type="ORF">BBB52_07220</name>
</gene>
<evidence type="ECO:0000259" key="9">
    <source>
        <dbReference type="PROSITE" id="PS51208"/>
    </source>
</evidence>
<dbReference type="Pfam" id="PF03797">
    <property type="entry name" value="Autotransporter"/>
    <property type="match status" value="1"/>
</dbReference>
<feature type="region of interest" description="Disordered" evidence="8">
    <location>
        <begin position="108"/>
        <end position="131"/>
    </location>
</feature>
<dbReference type="SUPFAM" id="SSF52743">
    <property type="entry name" value="Subtilisin-like"/>
    <property type="match status" value="1"/>
</dbReference>
<dbReference type="InterPro" id="IPR015500">
    <property type="entry name" value="Peptidase_S8_subtilisin-rel"/>
</dbReference>
<protein>
    <submittedName>
        <fullName evidence="10">Serine protease</fullName>
    </submittedName>
</protein>
<dbReference type="PANTHER" id="PTHR43399:SF4">
    <property type="entry name" value="CELL WALL-ASSOCIATED PROTEASE"/>
    <property type="match status" value="1"/>
</dbReference>
<dbReference type="PROSITE" id="PS00137">
    <property type="entry name" value="SUBTILASE_HIS"/>
    <property type="match status" value="1"/>
</dbReference>
<dbReference type="PROSITE" id="PS00138">
    <property type="entry name" value="SUBTILASE_SER"/>
    <property type="match status" value="1"/>
</dbReference>
<proteinExistence type="inferred from homology"/>
<dbReference type="InterPro" id="IPR023828">
    <property type="entry name" value="Peptidase_S8_Ser-AS"/>
</dbReference>
<feature type="active site" description="Charge relay system" evidence="6 7">
    <location>
        <position position="73"/>
    </location>
</feature>
<keyword evidence="5 7" id="KW-0720">Serine protease</keyword>
<evidence type="ECO:0000256" key="7">
    <source>
        <dbReference type="PROSITE-ProRule" id="PRU01240"/>
    </source>
</evidence>
<feature type="compositionally biased region" description="Basic and acidic residues" evidence="8">
    <location>
        <begin position="118"/>
        <end position="131"/>
    </location>
</feature>
<dbReference type="PROSITE" id="PS51892">
    <property type="entry name" value="SUBTILASE"/>
    <property type="match status" value="1"/>
</dbReference>
<evidence type="ECO:0000256" key="6">
    <source>
        <dbReference type="PIRSR" id="PIRSR615500-1"/>
    </source>
</evidence>
<dbReference type="Pfam" id="PF12951">
    <property type="entry name" value="PATR"/>
    <property type="match status" value="1"/>
</dbReference>
<feature type="active site" description="Charge relay system" evidence="6 7">
    <location>
        <position position="155"/>
    </location>
</feature>
<comment type="similarity">
    <text evidence="1 7">Belongs to the peptidase S8 family.</text>
</comment>
<dbReference type="CDD" id="cd04848">
    <property type="entry name" value="Peptidases_S8_Autotransporter_serine_protease_like"/>
    <property type="match status" value="1"/>
</dbReference>
<evidence type="ECO:0000256" key="2">
    <source>
        <dbReference type="ARBA" id="ARBA00022670"/>
    </source>
</evidence>
<dbReference type="InterPro" id="IPR005546">
    <property type="entry name" value="Autotransporte_beta"/>
</dbReference>
<dbReference type="InterPro" id="IPR051048">
    <property type="entry name" value="Peptidase_S8/S53_subtilisin"/>
</dbReference>
<dbReference type="InterPro" id="IPR036852">
    <property type="entry name" value="Peptidase_S8/S53_dom_sf"/>
</dbReference>
<dbReference type="SMART" id="SM00869">
    <property type="entry name" value="Autotransporter"/>
    <property type="match status" value="1"/>
</dbReference>
<dbReference type="InterPro" id="IPR034061">
    <property type="entry name" value="Peptidases_S8_Autotransporter"/>
</dbReference>
<dbReference type="RefSeq" id="WP_065295476.1">
    <property type="nucleotide sequence ID" value="NZ_MAQE01000014.1"/>
</dbReference>
<feature type="active site" description="Charge relay system" evidence="6 7">
    <location>
        <position position="414"/>
    </location>
</feature>
<comment type="caution">
    <text evidence="10">The sequence shown here is derived from an EMBL/GenBank/DDBJ whole genome shotgun (WGS) entry which is preliminary data.</text>
</comment>